<dbReference type="GO" id="GO:0009002">
    <property type="term" value="F:serine-type D-Ala-D-Ala carboxypeptidase activity"/>
    <property type="evidence" value="ECO:0007669"/>
    <property type="project" value="UniProtKB-EC"/>
</dbReference>
<evidence type="ECO:0000256" key="3">
    <source>
        <dbReference type="ARBA" id="ARBA00007164"/>
    </source>
</evidence>
<evidence type="ECO:0000256" key="13">
    <source>
        <dbReference type="PIRSR" id="PIRSR618044-1"/>
    </source>
</evidence>
<evidence type="ECO:0000256" key="7">
    <source>
        <dbReference type="ARBA" id="ARBA00022729"/>
    </source>
</evidence>
<evidence type="ECO:0000313" key="18">
    <source>
        <dbReference type="EMBL" id="MCW6507610.1"/>
    </source>
</evidence>
<dbReference type="Gene3D" id="3.40.710.10">
    <property type="entry name" value="DD-peptidase/beta-lactamase superfamily"/>
    <property type="match status" value="1"/>
</dbReference>
<evidence type="ECO:0000259" key="17">
    <source>
        <dbReference type="SMART" id="SM00936"/>
    </source>
</evidence>
<dbReference type="PANTHER" id="PTHR21581:SF6">
    <property type="entry name" value="TRAFFICKING PROTEIN PARTICLE COMPLEX SUBUNIT 12"/>
    <property type="match status" value="1"/>
</dbReference>
<dbReference type="SMART" id="SM00936">
    <property type="entry name" value="PBP5_C"/>
    <property type="match status" value="1"/>
</dbReference>
<dbReference type="AlphaFoldDB" id="A0AA42CLS5"/>
<dbReference type="Proteomes" id="UP001165667">
    <property type="component" value="Unassembled WGS sequence"/>
</dbReference>
<dbReference type="GO" id="GO:0006508">
    <property type="term" value="P:proteolysis"/>
    <property type="evidence" value="ECO:0007669"/>
    <property type="project" value="UniProtKB-KW"/>
</dbReference>
<dbReference type="InterPro" id="IPR001967">
    <property type="entry name" value="Peptidase_S11_N"/>
</dbReference>
<dbReference type="GO" id="GO:0008360">
    <property type="term" value="P:regulation of cell shape"/>
    <property type="evidence" value="ECO:0007669"/>
    <property type="project" value="UniProtKB-KW"/>
</dbReference>
<evidence type="ECO:0000256" key="10">
    <source>
        <dbReference type="ARBA" id="ARBA00022984"/>
    </source>
</evidence>
<evidence type="ECO:0000256" key="5">
    <source>
        <dbReference type="ARBA" id="ARBA00022645"/>
    </source>
</evidence>
<evidence type="ECO:0000256" key="14">
    <source>
        <dbReference type="PIRSR" id="PIRSR618044-2"/>
    </source>
</evidence>
<dbReference type="GO" id="GO:0071555">
    <property type="term" value="P:cell wall organization"/>
    <property type="evidence" value="ECO:0007669"/>
    <property type="project" value="UniProtKB-KW"/>
</dbReference>
<evidence type="ECO:0000256" key="9">
    <source>
        <dbReference type="ARBA" id="ARBA00022960"/>
    </source>
</evidence>
<dbReference type="InterPro" id="IPR018044">
    <property type="entry name" value="Peptidase_S11"/>
</dbReference>
<organism evidence="18 19">
    <name type="scientific">Lichenifustis flavocetrariae</name>
    <dbReference type="NCBI Taxonomy" id="2949735"/>
    <lineage>
        <taxon>Bacteria</taxon>
        <taxon>Pseudomonadati</taxon>
        <taxon>Pseudomonadota</taxon>
        <taxon>Alphaproteobacteria</taxon>
        <taxon>Hyphomicrobiales</taxon>
        <taxon>Lichenihabitantaceae</taxon>
        <taxon>Lichenifustis</taxon>
    </lineage>
</organism>
<evidence type="ECO:0000256" key="6">
    <source>
        <dbReference type="ARBA" id="ARBA00022670"/>
    </source>
</evidence>
<comment type="pathway">
    <text evidence="2">Cell wall biogenesis; peptidoglycan biosynthesis.</text>
</comment>
<evidence type="ECO:0000256" key="12">
    <source>
        <dbReference type="ARBA" id="ARBA00034000"/>
    </source>
</evidence>
<keyword evidence="7 16" id="KW-0732">Signal</keyword>
<dbReference type="InterPro" id="IPR012338">
    <property type="entry name" value="Beta-lactam/transpept-like"/>
</dbReference>
<proteinExistence type="inferred from homology"/>
<dbReference type="GO" id="GO:0009252">
    <property type="term" value="P:peptidoglycan biosynthetic process"/>
    <property type="evidence" value="ECO:0007669"/>
    <property type="project" value="UniProtKB-KW"/>
</dbReference>
<dbReference type="InterPro" id="IPR012907">
    <property type="entry name" value="Peptidase_S11_C"/>
</dbReference>
<feature type="active site" evidence="13">
    <location>
        <position position="121"/>
    </location>
</feature>
<keyword evidence="8" id="KW-0378">Hydrolase</keyword>
<keyword evidence="19" id="KW-1185">Reference proteome</keyword>
<reference evidence="18" key="1">
    <citation type="submission" date="2022-05" db="EMBL/GenBank/DDBJ databases">
        <authorList>
            <person name="Pankratov T."/>
        </authorList>
    </citation>
    <scope>NUCLEOTIDE SEQUENCE</scope>
    <source>
        <strain evidence="18">BP6-180914</strain>
    </source>
</reference>
<protein>
    <recommendedName>
        <fullName evidence="4">serine-type D-Ala-D-Ala carboxypeptidase</fullName>
        <ecNumber evidence="4">3.4.16.4</ecNumber>
    </recommendedName>
</protein>
<evidence type="ECO:0000256" key="16">
    <source>
        <dbReference type="SAM" id="SignalP"/>
    </source>
</evidence>
<evidence type="ECO:0000256" key="8">
    <source>
        <dbReference type="ARBA" id="ARBA00022801"/>
    </source>
</evidence>
<dbReference type="PRINTS" id="PR00725">
    <property type="entry name" value="DADACBPTASE1"/>
</dbReference>
<comment type="function">
    <text evidence="1">Removes C-terminal D-alanyl residues from sugar-peptide cell wall precursors.</text>
</comment>
<name>A0AA42CLS5_9HYPH</name>
<sequence length="389" mass="41928">MRSLVLAVATLVSATPAPALGVDDYQTIAPFAYLVDAGTGTVLYGKNSEAPMMPASTTKVMTAEVIFHELKEGRLKLDDKFVVSEHAWRDGGTRSGGSTMFLAVNSSVRVEDLLRGLIIQSGNDAAITLAEGVSGSEEAFARRMNDRAKAIGMAHSNFTNPWGRGDPDHRVTASDMARLAEYVIDTYPDLYKIFGEREFTWNKIRQPNRNPLLLMNIGADGLKTGDLAESGFGLVGSAVQNDERLIVVVNGLKTARDRANESQKLLAWGFRTFEERALFAAGETVGTASVFGGTQSDVSLGTTKPIRILVPRGSGDRLSGRIVYTGPLMAPVARGTEVARLVISRGATELMETPLQTTEDVGVGSLQRRALDAGIELVSGFIRERLARH</sequence>
<dbReference type="SUPFAM" id="SSF56601">
    <property type="entry name" value="beta-lactamase/transpeptidase-like"/>
    <property type="match status" value="1"/>
</dbReference>
<evidence type="ECO:0000256" key="1">
    <source>
        <dbReference type="ARBA" id="ARBA00003217"/>
    </source>
</evidence>
<keyword evidence="10" id="KW-0573">Peptidoglycan synthesis</keyword>
<evidence type="ECO:0000256" key="4">
    <source>
        <dbReference type="ARBA" id="ARBA00012448"/>
    </source>
</evidence>
<evidence type="ECO:0000256" key="11">
    <source>
        <dbReference type="ARBA" id="ARBA00023316"/>
    </source>
</evidence>
<dbReference type="EMBL" id="JAMOIM010000003">
    <property type="protein sequence ID" value="MCW6507610.1"/>
    <property type="molecule type" value="Genomic_DNA"/>
</dbReference>
<comment type="catalytic activity">
    <reaction evidence="12">
        <text>Preferential cleavage: (Ac)2-L-Lys-D-Ala-|-D-Ala. Also transpeptidation of peptidyl-alanyl moieties that are N-acyl substituents of D-alanine.</text>
        <dbReference type="EC" id="3.4.16.4"/>
    </reaction>
</comment>
<dbReference type="PANTHER" id="PTHR21581">
    <property type="entry name" value="D-ALANYL-D-ALANINE CARBOXYPEPTIDASE"/>
    <property type="match status" value="1"/>
</dbReference>
<dbReference type="Pfam" id="PF00768">
    <property type="entry name" value="Peptidase_S11"/>
    <property type="match status" value="1"/>
</dbReference>
<feature type="domain" description="Peptidase S11 D-Ala-D-Ala carboxypeptidase A C-terminal" evidence="17">
    <location>
        <begin position="273"/>
        <end position="363"/>
    </location>
</feature>
<evidence type="ECO:0000313" key="19">
    <source>
        <dbReference type="Proteomes" id="UP001165667"/>
    </source>
</evidence>
<feature type="active site" description="Proton acceptor" evidence="13">
    <location>
        <position position="59"/>
    </location>
</feature>
<dbReference type="InterPro" id="IPR015956">
    <property type="entry name" value="Peniciliin-bd_prot_C_sf"/>
</dbReference>
<dbReference type="Pfam" id="PF07943">
    <property type="entry name" value="PBP5_C"/>
    <property type="match status" value="1"/>
</dbReference>
<dbReference type="Gene3D" id="2.60.410.10">
    <property type="entry name" value="D-Ala-D-Ala carboxypeptidase, C-terminal domain"/>
    <property type="match status" value="1"/>
</dbReference>
<comment type="caution">
    <text evidence="18">The sequence shown here is derived from an EMBL/GenBank/DDBJ whole genome shotgun (WGS) entry which is preliminary data.</text>
</comment>
<feature type="chain" id="PRO_5041314141" description="serine-type D-Ala-D-Ala carboxypeptidase" evidence="16">
    <location>
        <begin position="20"/>
        <end position="389"/>
    </location>
</feature>
<dbReference type="SUPFAM" id="SSF69189">
    <property type="entry name" value="Penicillin-binding protein associated domain"/>
    <property type="match status" value="1"/>
</dbReference>
<keyword evidence="11" id="KW-0961">Cell wall biogenesis/degradation</keyword>
<keyword evidence="5 18" id="KW-0121">Carboxypeptidase</keyword>
<evidence type="ECO:0000256" key="15">
    <source>
        <dbReference type="RuleBase" id="RU004016"/>
    </source>
</evidence>
<evidence type="ECO:0000256" key="2">
    <source>
        <dbReference type="ARBA" id="ARBA00004752"/>
    </source>
</evidence>
<accession>A0AA42CLS5</accession>
<keyword evidence="6" id="KW-0645">Protease</keyword>
<feature type="active site" description="Acyl-ester intermediate" evidence="13">
    <location>
        <position position="56"/>
    </location>
</feature>
<feature type="binding site" evidence="14">
    <location>
        <position position="223"/>
    </location>
    <ligand>
        <name>substrate</name>
    </ligand>
</feature>
<dbReference type="EC" id="3.4.16.4" evidence="4"/>
<gene>
    <name evidence="18" type="ORF">M8523_06195</name>
</gene>
<dbReference type="InterPro" id="IPR037167">
    <property type="entry name" value="Peptidase_S11_C_sf"/>
</dbReference>
<feature type="signal peptide" evidence="16">
    <location>
        <begin position="1"/>
        <end position="19"/>
    </location>
</feature>
<keyword evidence="9" id="KW-0133">Cell shape</keyword>
<comment type="similarity">
    <text evidence="3 15">Belongs to the peptidase S11 family.</text>
</comment>